<keyword evidence="3" id="KW-1185">Reference proteome</keyword>
<dbReference type="RefSeq" id="WP_213011583.1">
    <property type="nucleotide sequence ID" value="NZ_BOQN01000102.1"/>
</dbReference>
<keyword evidence="1" id="KW-0472">Membrane</keyword>
<feature type="transmembrane region" description="Helical" evidence="1">
    <location>
        <begin position="38"/>
        <end position="59"/>
    </location>
</feature>
<keyword evidence="1" id="KW-0812">Transmembrane</keyword>
<proteinExistence type="predicted"/>
<gene>
    <name evidence="2" type="ORF">Ato02nite_076810</name>
</gene>
<dbReference type="EMBL" id="BOQN01000102">
    <property type="protein sequence ID" value="GIM95888.1"/>
    <property type="molecule type" value="Genomic_DNA"/>
</dbReference>
<protein>
    <submittedName>
        <fullName evidence="2">Uncharacterized protein</fullName>
    </submittedName>
</protein>
<keyword evidence="1" id="KW-1133">Transmembrane helix</keyword>
<dbReference type="Proteomes" id="UP000677082">
    <property type="component" value="Unassembled WGS sequence"/>
</dbReference>
<name>A0A919W9D0_9ACTN</name>
<dbReference type="AlphaFoldDB" id="A0A919W9D0"/>
<reference evidence="2 3" key="1">
    <citation type="submission" date="2021-03" db="EMBL/GenBank/DDBJ databases">
        <title>Whole genome shotgun sequence of Actinoplanes toevensis NBRC 105298.</title>
        <authorList>
            <person name="Komaki H."/>
            <person name="Tamura T."/>
        </authorList>
    </citation>
    <scope>NUCLEOTIDE SEQUENCE [LARGE SCALE GENOMIC DNA]</scope>
    <source>
        <strain evidence="2 3">NBRC 105298</strain>
    </source>
</reference>
<evidence type="ECO:0000256" key="1">
    <source>
        <dbReference type="SAM" id="Phobius"/>
    </source>
</evidence>
<evidence type="ECO:0000313" key="3">
    <source>
        <dbReference type="Proteomes" id="UP000677082"/>
    </source>
</evidence>
<organism evidence="2 3">
    <name type="scientific">Paractinoplanes toevensis</name>
    <dbReference type="NCBI Taxonomy" id="571911"/>
    <lineage>
        <taxon>Bacteria</taxon>
        <taxon>Bacillati</taxon>
        <taxon>Actinomycetota</taxon>
        <taxon>Actinomycetes</taxon>
        <taxon>Micromonosporales</taxon>
        <taxon>Micromonosporaceae</taxon>
        <taxon>Paractinoplanes</taxon>
    </lineage>
</organism>
<comment type="caution">
    <text evidence="2">The sequence shown here is derived from an EMBL/GenBank/DDBJ whole genome shotgun (WGS) entry which is preliminary data.</text>
</comment>
<evidence type="ECO:0000313" key="2">
    <source>
        <dbReference type="EMBL" id="GIM95888.1"/>
    </source>
</evidence>
<accession>A0A919W9D0</accession>
<sequence>MSDLQTRLDPHRRADIRQMLVRQAAPPPAPALTRGHRVALAAGLATVVIATGAAVLAAYPDPPPTNYGAWTAEPQGAPPLTAPRQDLERWASKCSDLGVGGVAVGGVPARPKAAARRQVLVDRRGGFTYCVDVSIGAGTASNPLIALSGLKAGGRDGLNSMEATVSDKPFDLPRAGDVLVLGGGRDLPAPDDNTESIRVVQLYGLSGTDVTGIDLKLANGLRIAATMRAGIWGLWWPSDRGSAVGCRLEIHTATGTTTVDPDAVRLPI</sequence>